<feature type="chain" id="PRO_5012438692" description="Peptidase M12A domain-containing protein" evidence="1">
    <location>
        <begin position="20"/>
        <end position="269"/>
    </location>
</feature>
<evidence type="ECO:0000313" key="3">
    <source>
        <dbReference type="Proteomes" id="UP000192578"/>
    </source>
</evidence>
<evidence type="ECO:0000313" key="2">
    <source>
        <dbReference type="EMBL" id="OQV11680.1"/>
    </source>
</evidence>
<name>A0A1W0W929_HYPEX</name>
<dbReference type="Proteomes" id="UP000192578">
    <property type="component" value="Unassembled WGS sequence"/>
</dbReference>
<dbReference type="InterPro" id="IPR024079">
    <property type="entry name" value="MetalloPept_cat_dom_sf"/>
</dbReference>
<evidence type="ECO:0008006" key="4">
    <source>
        <dbReference type="Google" id="ProtNLM"/>
    </source>
</evidence>
<dbReference type="EMBL" id="MTYJ01000164">
    <property type="protein sequence ID" value="OQV11680.1"/>
    <property type="molecule type" value="Genomic_DNA"/>
</dbReference>
<dbReference type="GO" id="GO:0008237">
    <property type="term" value="F:metallopeptidase activity"/>
    <property type="evidence" value="ECO:0007669"/>
    <property type="project" value="InterPro"/>
</dbReference>
<evidence type="ECO:0000256" key="1">
    <source>
        <dbReference type="SAM" id="SignalP"/>
    </source>
</evidence>
<dbReference type="OrthoDB" id="291007at2759"/>
<keyword evidence="3" id="KW-1185">Reference proteome</keyword>
<comment type="caution">
    <text evidence="2">The sequence shown here is derived from an EMBL/GenBank/DDBJ whole genome shotgun (WGS) entry which is preliminary data.</text>
</comment>
<feature type="signal peptide" evidence="1">
    <location>
        <begin position="1"/>
        <end position="19"/>
    </location>
</feature>
<keyword evidence="1" id="KW-0732">Signal</keyword>
<organism evidence="2 3">
    <name type="scientific">Hypsibius exemplaris</name>
    <name type="common">Freshwater tardigrade</name>
    <dbReference type="NCBI Taxonomy" id="2072580"/>
    <lineage>
        <taxon>Eukaryota</taxon>
        <taxon>Metazoa</taxon>
        <taxon>Ecdysozoa</taxon>
        <taxon>Tardigrada</taxon>
        <taxon>Eutardigrada</taxon>
        <taxon>Parachela</taxon>
        <taxon>Hypsibioidea</taxon>
        <taxon>Hypsibiidae</taxon>
        <taxon>Hypsibius</taxon>
    </lineage>
</organism>
<proteinExistence type="predicted"/>
<dbReference type="Gene3D" id="3.40.390.10">
    <property type="entry name" value="Collagenase (Catalytic Domain)"/>
    <property type="match status" value="1"/>
</dbReference>
<gene>
    <name evidence="2" type="ORF">BV898_14024</name>
</gene>
<dbReference type="AlphaFoldDB" id="A0A1W0W929"/>
<reference evidence="3" key="1">
    <citation type="submission" date="2017-01" db="EMBL/GenBank/DDBJ databases">
        <title>Comparative genomics of anhydrobiosis in the tardigrade Hypsibius dujardini.</title>
        <authorList>
            <person name="Yoshida Y."/>
            <person name="Koutsovoulos G."/>
            <person name="Laetsch D."/>
            <person name="Stevens L."/>
            <person name="Kumar S."/>
            <person name="Horikawa D."/>
            <person name="Ishino K."/>
            <person name="Komine S."/>
            <person name="Tomita M."/>
            <person name="Blaxter M."/>
            <person name="Arakawa K."/>
        </authorList>
    </citation>
    <scope>NUCLEOTIDE SEQUENCE [LARGE SCALE GENOMIC DNA]</scope>
    <source>
        <strain evidence="3">Z151</strain>
    </source>
</reference>
<sequence>MNGIAVLFLSALCAGSVKAAVLSANDPRYTNWPKLYATDSRTRIPVFIDSANYSTDTACVANIRTALAQMNTDLLGCIEFVEIPTLNTASLLGFDFLVISNTLGNGVKSDTCQTVPGRLAAQRANGQRMLIISSSTPAPAIAGAECCTKIRDIMRYLANVLGLRNEYNRADRPIIGNAANILPALIPYDLYKLYPTQNVTVYPGNTAFDYKSITMVPTDKYATAPGTAVWSLPAGSTATVGTLNRLSAIDCSAIAYKYQCSGYCVNPYP</sequence>
<protein>
    <recommendedName>
        <fullName evidence="4">Peptidase M12A domain-containing protein</fullName>
    </recommendedName>
</protein>
<accession>A0A1W0W929</accession>